<dbReference type="InterPro" id="IPR051174">
    <property type="entry name" value="Cytochrome_c-type_ET"/>
</dbReference>
<dbReference type="Gene3D" id="1.10.3820.10">
    <property type="entry name" value="Di-heme elbow motif domain"/>
    <property type="match status" value="1"/>
</dbReference>
<keyword evidence="5" id="KW-0349">Heme</keyword>
<dbReference type="PANTHER" id="PTHR30333:SF1">
    <property type="entry name" value="CYTOCHROME C-TYPE PROTEIN NAPC"/>
    <property type="match status" value="1"/>
</dbReference>
<feature type="domain" description="NapC/NirT cytochrome c N-terminal" evidence="12">
    <location>
        <begin position="7"/>
        <end position="103"/>
    </location>
</feature>
<dbReference type="InterPro" id="IPR038266">
    <property type="entry name" value="NapC/NirT_cytc_sf"/>
</dbReference>
<keyword evidence="9" id="KW-1133">Transmembrane helix</keyword>
<evidence type="ECO:0000313" key="14">
    <source>
        <dbReference type="Proteomes" id="UP000018731"/>
    </source>
</evidence>
<evidence type="ECO:0000256" key="3">
    <source>
        <dbReference type="ARBA" id="ARBA00022448"/>
    </source>
</evidence>
<dbReference type="PATRIC" id="fig|1357400.3.peg.2620"/>
<dbReference type="RefSeq" id="WP_023928772.1">
    <property type="nucleotide sequence ID" value="NZ_KI669456.1"/>
</dbReference>
<dbReference type="Pfam" id="PF03264">
    <property type="entry name" value="Cytochrom_NNT"/>
    <property type="match status" value="1"/>
</dbReference>
<keyword evidence="7" id="KW-0479">Metal-binding</keyword>
<evidence type="ECO:0000256" key="1">
    <source>
        <dbReference type="ARBA" id="ARBA00004236"/>
    </source>
</evidence>
<evidence type="ECO:0000259" key="12">
    <source>
        <dbReference type="Pfam" id="PF03264"/>
    </source>
</evidence>
<dbReference type="STRING" id="1357400.HMPREF2086_01933"/>
<evidence type="ECO:0000256" key="7">
    <source>
        <dbReference type="ARBA" id="ARBA00022723"/>
    </source>
</evidence>
<reference evidence="13 14" key="1">
    <citation type="journal article" date="2014" name="Genome Announc.">
        <title>Draft genome sequences of six enterohepatic helicobacter species isolated from humans and one from rhesus macaques.</title>
        <authorList>
            <person name="Shen Z."/>
            <person name="Sheh A."/>
            <person name="Young S.K."/>
            <person name="Abouelliel A."/>
            <person name="Ward D.V."/>
            <person name="Earl A.M."/>
            <person name="Fox J.G."/>
        </authorList>
    </citation>
    <scope>NUCLEOTIDE SEQUENCE [LARGE SCALE GENOMIC DNA]</scope>
    <source>
        <strain evidence="13 14">MIT 99-5501</strain>
    </source>
</reference>
<dbReference type="InterPro" id="IPR017571">
    <property type="entry name" value="NrfH"/>
</dbReference>
<dbReference type="PANTHER" id="PTHR30333">
    <property type="entry name" value="CYTOCHROME C-TYPE PROTEIN"/>
    <property type="match status" value="1"/>
</dbReference>
<organism evidence="13 14">
    <name type="scientific">Helicobacter macacae MIT 99-5501</name>
    <dbReference type="NCBI Taxonomy" id="1357400"/>
    <lineage>
        <taxon>Bacteria</taxon>
        <taxon>Pseudomonadati</taxon>
        <taxon>Campylobacterota</taxon>
        <taxon>Epsilonproteobacteria</taxon>
        <taxon>Campylobacterales</taxon>
        <taxon>Helicobacteraceae</taxon>
        <taxon>Helicobacter</taxon>
    </lineage>
</organism>
<comment type="subcellular location">
    <subcellularLocation>
        <location evidence="1">Cell membrane</location>
    </subcellularLocation>
</comment>
<evidence type="ECO:0000256" key="2">
    <source>
        <dbReference type="ARBA" id="ARBA00007395"/>
    </source>
</evidence>
<evidence type="ECO:0000256" key="10">
    <source>
        <dbReference type="ARBA" id="ARBA00023004"/>
    </source>
</evidence>
<evidence type="ECO:0000313" key="13">
    <source>
        <dbReference type="EMBL" id="ETD22206.1"/>
    </source>
</evidence>
<dbReference type="GO" id="GO:0022900">
    <property type="term" value="P:electron transport chain"/>
    <property type="evidence" value="ECO:0007669"/>
    <property type="project" value="InterPro"/>
</dbReference>
<protein>
    <submittedName>
        <fullName evidence="13">Cytochrome c nitrate reductase, small subunit</fullName>
    </submittedName>
</protein>
<comment type="similarity">
    <text evidence="2">Belongs to the NapC/NirT/NrfH family.</text>
</comment>
<keyword evidence="8" id="KW-0249">Electron transport</keyword>
<accession>V8C625</accession>
<evidence type="ECO:0000256" key="5">
    <source>
        <dbReference type="ARBA" id="ARBA00022617"/>
    </source>
</evidence>
<proteinExistence type="inferred from homology"/>
<evidence type="ECO:0000256" key="6">
    <source>
        <dbReference type="ARBA" id="ARBA00022692"/>
    </source>
</evidence>
<dbReference type="Proteomes" id="UP000018731">
    <property type="component" value="Unassembled WGS sequence"/>
</dbReference>
<name>V8C625_9HELI</name>
<sequence>MRYKILIAAIIFVGGFIVGNGAYSLYNADTLSYLSSDSSACNNCHVMNEVYADYHKASHHELNCIECHLPHSFVRKWAAKAQTGLGHAYHFTFDKSLPQHFSANSDTKKWAQENCIRCHGDYAHNAINPTLNPNSTKDALNCVSCHSSVGHLR</sequence>
<dbReference type="HOGENOM" id="CLU_096753_0_2_7"/>
<dbReference type="NCBIfam" id="TIGR03153">
    <property type="entry name" value="cytochr_NrfH"/>
    <property type="match status" value="1"/>
</dbReference>
<dbReference type="eggNOG" id="COG3005">
    <property type="taxonomic scope" value="Bacteria"/>
</dbReference>
<keyword evidence="3" id="KW-0813">Transport</keyword>
<dbReference type="OrthoDB" id="9782159at2"/>
<comment type="caution">
    <text evidence="13">The sequence shown here is derived from an EMBL/GenBank/DDBJ whole genome shotgun (WGS) entry which is preliminary data.</text>
</comment>
<keyword evidence="4" id="KW-1003">Cell membrane</keyword>
<evidence type="ECO:0000256" key="4">
    <source>
        <dbReference type="ARBA" id="ARBA00022475"/>
    </source>
</evidence>
<dbReference type="AlphaFoldDB" id="V8C625"/>
<keyword evidence="14" id="KW-1185">Reference proteome</keyword>
<keyword evidence="10" id="KW-0408">Iron</keyword>
<keyword evidence="11" id="KW-0472">Membrane</keyword>
<dbReference type="InterPro" id="IPR036280">
    <property type="entry name" value="Multihaem_cyt_sf"/>
</dbReference>
<dbReference type="EMBL" id="AZJI01000010">
    <property type="protein sequence ID" value="ETD22206.1"/>
    <property type="molecule type" value="Genomic_DNA"/>
</dbReference>
<dbReference type="GO" id="GO:0009055">
    <property type="term" value="F:electron transfer activity"/>
    <property type="evidence" value="ECO:0007669"/>
    <property type="project" value="TreeGrafter"/>
</dbReference>
<dbReference type="GO" id="GO:0046872">
    <property type="term" value="F:metal ion binding"/>
    <property type="evidence" value="ECO:0007669"/>
    <property type="project" value="UniProtKB-KW"/>
</dbReference>
<evidence type="ECO:0000256" key="9">
    <source>
        <dbReference type="ARBA" id="ARBA00022989"/>
    </source>
</evidence>
<keyword evidence="6" id="KW-0812">Transmembrane</keyword>
<dbReference type="SUPFAM" id="SSF48695">
    <property type="entry name" value="Multiheme cytochromes"/>
    <property type="match status" value="1"/>
</dbReference>
<gene>
    <name evidence="13" type="ORF">HMPREF2086_01933</name>
</gene>
<dbReference type="InterPro" id="IPR005126">
    <property type="entry name" value="NapC/NirT_cyt_c_N"/>
</dbReference>
<dbReference type="GO" id="GO:0005886">
    <property type="term" value="C:plasma membrane"/>
    <property type="evidence" value="ECO:0007669"/>
    <property type="project" value="UniProtKB-SubCell"/>
</dbReference>
<evidence type="ECO:0000256" key="11">
    <source>
        <dbReference type="ARBA" id="ARBA00023136"/>
    </source>
</evidence>
<evidence type="ECO:0000256" key="8">
    <source>
        <dbReference type="ARBA" id="ARBA00022982"/>
    </source>
</evidence>
<dbReference type="GO" id="GO:0009061">
    <property type="term" value="P:anaerobic respiration"/>
    <property type="evidence" value="ECO:0007669"/>
    <property type="project" value="TreeGrafter"/>
</dbReference>